<dbReference type="Pfam" id="PF01740">
    <property type="entry name" value="STAS"/>
    <property type="match status" value="1"/>
</dbReference>
<reference evidence="3 4" key="1">
    <citation type="submission" date="2019-07" db="EMBL/GenBank/DDBJ databases">
        <title>New species of Amycolatopsis and Streptomyces.</title>
        <authorList>
            <person name="Duangmal K."/>
            <person name="Teo W.F.A."/>
            <person name="Lipun K."/>
        </authorList>
    </citation>
    <scope>NUCLEOTIDE SEQUENCE [LARGE SCALE GENOMIC DNA]</scope>
    <source>
        <strain evidence="3 4">JCM 30562</strain>
    </source>
</reference>
<dbReference type="CDD" id="cd07043">
    <property type="entry name" value="STAS_anti-anti-sigma_factors"/>
    <property type="match status" value="1"/>
</dbReference>
<dbReference type="EMBL" id="VJZA01000027">
    <property type="protein sequence ID" value="TVT21351.1"/>
    <property type="molecule type" value="Genomic_DNA"/>
</dbReference>
<name>A0A558AAQ5_9PSEU</name>
<dbReference type="InterPro" id="IPR002645">
    <property type="entry name" value="STAS_dom"/>
</dbReference>
<sequence length="144" mass="15855">MEVGGAVTAADAFQEQQTRLTLPRQRPSGESAEHGFAPPLRLRVRRPRPRTAVVLVRGEVDVLTAPRLTELLVARLRGTLRTLVVDLSEVDFLGAAGLSSLLYADLLARHRGVTMRVVTGDNRWAIRPLTVTGIGDRLNLDRTR</sequence>
<gene>
    <name evidence="3" type="ORF">FNH06_17430</name>
</gene>
<keyword evidence="4" id="KW-1185">Reference proteome</keyword>
<dbReference type="PROSITE" id="PS50801">
    <property type="entry name" value="STAS"/>
    <property type="match status" value="1"/>
</dbReference>
<dbReference type="InterPro" id="IPR036513">
    <property type="entry name" value="STAS_dom_sf"/>
</dbReference>
<dbReference type="OrthoDB" id="3690201at2"/>
<feature type="domain" description="STAS" evidence="2">
    <location>
        <begin position="49"/>
        <end position="144"/>
    </location>
</feature>
<accession>A0A558AAQ5</accession>
<proteinExistence type="predicted"/>
<organism evidence="3 4">
    <name type="scientific">Amycolatopsis acidiphila</name>
    <dbReference type="NCBI Taxonomy" id="715473"/>
    <lineage>
        <taxon>Bacteria</taxon>
        <taxon>Bacillati</taxon>
        <taxon>Actinomycetota</taxon>
        <taxon>Actinomycetes</taxon>
        <taxon>Pseudonocardiales</taxon>
        <taxon>Pseudonocardiaceae</taxon>
        <taxon>Amycolatopsis</taxon>
    </lineage>
</organism>
<dbReference type="AlphaFoldDB" id="A0A558AAQ5"/>
<evidence type="ECO:0000256" key="1">
    <source>
        <dbReference type="SAM" id="MobiDB-lite"/>
    </source>
</evidence>
<dbReference type="SUPFAM" id="SSF52091">
    <property type="entry name" value="SpoIIaa-like"/>
    <property type="match status" value="1"/>
</dbReference>
<comment type="caution">
    <text evidence="3">The sequence shown here is derived from an EMBL/GenBank/DDBJ whole genome shotgun (WGS) entry which is preliminary data.</text>
</comment>
<feature type="region of interest" description="Disordered" evidence="1">
    <location>
        <begin position="17"/>
        <end position="41"/>
    </location>
</feature>
<evidence type="ECO:0000313" key="4">
    <source>
        <dbReference type="Proteomes" id="UP000318578"/>
    </source>
</evidence>
<evidence type="ECO:0000313" key="3">
    <source>
        <dbReference type="EMBL" id="TVT21351.1"/>
    </source>
</evidence>
<dbReference type="Gene3D" id="3.30.750.24">
    <property type="entry name" value="STAS domain"/>
    <property type="match status" value="1"/>
</dbReference>
<protein>
    <submittedName>
        <fullName evidence="3">STAS domain-containing protein</fullName>
    </submittedName>
</protein>
<evidence type="ECO:0000259" key="2">
    <source>
        <dbReference type="PROSITE" id="PS50801"/>
    </source>
</evidence>
<dbReference type="Proteomes" id="UP000318578">
    <property type="component" value="Unassembled WGS sequence"/>
</dbReference>